<dbReference type="EMBL" id="BK016067">
    <property type="protein sequence ID" value="DAF92481.1"/>
    <property type="molecule type" value="Genomic_DNA"/>
</dbReference>
<protein>
    <submittedName>
        <fullName evidence="1">AcrIIC3 protein</fullName>
    </submittedName>
</protein>
<organism evidence="1">
    <name type="scientific">Siphoviridae sp. ctkhg5</name>
    <dbReference type="NCBI Taxonomy" id="2825643"/>
    <lineage>
        <taxon>Viruses</taxon>
        <taxon>Duplodnaviria</taxon>
        <taxon>Heunggongvirae</taxon>
        <taxon>Uroviricota</taxon>
        <taxon>Caudoviricetes</taxon>
    </lineage>
</organism>
<name>A0A8S5UDD0_9CAUD</name>
<accession>A0A8S5UDD0</accession>
<sequence>MGANVRRANSTRRNAVRARVRAIGAPCWICGLAIDYNRPARDPLAYEADELVPVSQGGSPYDADNIRAAHRCCNAWRSAKSVAKVEKLKAAAIARGAAWQTPIDFVNIMRATQSHAIDTETLLQYQHTTTW</sequence>
<dbReference type="Gene3D" id="1.10.30.50">
    <property type="match status" value="1"/>
</dbReference>
<evidence type="ECO:0000313" key="1">
    <source>
        <dbReference type="EMBL" id="DAF92481.1"/>
    </source>
</evidence>
<reference evidence="1" key="1">
    <citation type="journal article" date="2021" name="Proc. Natl. Acad. Sci. U.S.A.">
        <title>A Catalog of Tens of Thousands of Viruses from Human Metagenomes Reveals Hidden Associations with Chronic Diseases.</title>
        <authorList>
            <person name="Tisza M.J."/>
            <person name="Buck C.B."/>
        </authorList>
    </citation>
    <scope>NUCLEOTIDE SEQUENCE</scope>
    <source>
        <strain evidence="1">Ctkhg5</strain>
    </source>
</reference>
<proteinExistence type="predicted"/>